<keyword evidence="4" id="KW-0670">Pyruvate</keyword>
<dbReference type="InterPro" id="IPR052198">
    <property type="entry name" value="IorB_Oxidoreductase"/>
</dbReference>
<organism evidence="4 5">
    <name type="scientific">Romboutsia ilealis</name>
    <dbReference type="NCBI Taxonomy" id="1115758"/>
    <lineage>
        <taxon>Bacteria</taxon>
        <taxon>Bacillati</taxon>
        <taxon>Bacillota</taxon>
        <taxon>Clostridia</taxon>
        <taxon>Peptostreptococcales</taxon>
        <taxon>Peptostreptococcaceae</taxon>
        <taxon>Romboutsia</taxon>
    </lineage>
</organism>
<dbReference type="InterPro" id="IPR002869">
    <property type="entry name" value="Pyrv_flavodox_OxRed_cen"/>
</dbReference>
<dbReference type="RefSeq" id="WP_180703032.1">
    <property type="nucleotide sequence ID" value="NZ_LN555523.1"/>
</dbReference>
<keyword evidence="1" id="KW-0560">Oxidoreductase</keyword>
<name>A0A1V1HZK4_9FIRM</name>
<keyword evidence="2" id="KW-0175">Coiled coil</keyword>
<dbReference type="KEGG" id="ril:CRIB_542"/>
<accession>A0A1V1HZK4</accession>
<sequence length="198" mass="22147">MTKSIILVGVGGQGTILSSKLLTTGLMNAGYDVKMSEIHGMSQRGGSVSSQVRYGEKVYSPVIEIGGADILVSFEKMEALRWLEYLKPEGKIVVNNYRIDSMPILNGKATYYEKEIEDELNRLNATIINAENKAKEMGNTKVMNIILLGALVKSMKLEYIDWESIIRENIKEKFIDINLQAFKKGMEMVSEALDLESN</sequence>
<dbReference type="PANTHER" id="PTHR43854:SF1">
    <property type="entry name" value="INDOLEPYRUVATE OXIDOREDUCTASE SUBUNIT IORB"/>
    <property type="match status" value="1"/>
</dbReference>
<dbReference type="GeneID" id="82204730"/>
<dbReference type="SUPFAM" id="SSF53323">
    <property type="entry name" value="Pyruvate-ferredoxin oxidoreductase, PFOR, domain III"/>
    <property type="match status" value="1"/>
</dbReference>
<feature type="domain" description="Pyruvate/ketoisovalerate oxidoreductase catalytic" evidence="3">
    <location>
        <begin position="11"/>
        <end position="187"/>
    </location>
</feature>
<evidence type="ECO:0000313" key="5">
    <source>
        <dbReference type="Proteomes" id="UP000245622"/>
    </source>
</evidence>
<dbReference type="AlphaFoldDB" id="A0A1V1HZK4"/>
<reference evidence="4 5" key="1">
    <citation type="submission" date="2014-04" db="EMBL/GenBank/DDBJ databases">
        <authorList>
            <person name="Hornung B.V."/>
        </authorList>
    </citation>
    <scope>NUCLEOTIDE SEQUENCE [LARGE SCALE GENOMIC DNA]</scope>
    <source>
        <strain evidence="4 5">CRIB</strain>
    </source>
</reference>
<dbReference type="InterPro" id="IPR019752">
    <property type="entry name" value="Pyrv/ketoisovalerate_OxRed_cat"/>
</dbReference>
<evidence type="ECO:0000256" key="1">
    <source>
        <dbReference type="ARBA" id="ARBA00023002"/>
    </source>
</evidence>
<dbReference type="NCBIfam" id="NF005325">
    <property type="entry name" value="PRK06853.1-5"/>
    <property type="match status" value="1"/>
</dbReference>
<dbReference type="Gene3D" id="3.40.920.10">
    <property type="entry name" value="Pyruvate-ferredoxin oxidoreductase, PFOR, domain III"/>
    <property type="match status" value="1"/>
</dbReference>
<dbReference type="Pfam" id="PF01558">
    <property type="entry name" value="POR"/>
    <property type="match status" value="1"/>
</dbReference>
<dbReference type="Proteomes" id="UP000245622">
    <property type="component" value="Chromosome 1"/>
</dbReference>
<proteinExistence type="predicted"/>
<feature type="coiled-coil region" evidence="2">
    <location>
        <begin position="113"/>
        <end position="140"/>
    </location>
</feature>
<evidence type="ECO:0000259" key="3">
    <source>
        <dbReference type="Pfam" id="PF01558"/>
    </source>
</evidence>
<dbReference type="PANTHER" id="PTHR43854">
    <property type="entry name" value="INDOLEPYRUVATE OXIDOREDUCTASE SUBUNIT IORB"/>
    <property type="match status" value="1"/>
</dbReference>
<keyword evidence="5" id="KW-1185">Reference proteome</keyword>
<evidence type="ECO:0000256" key="2">
    <source>
        <dbReference type="SAM" id="Coils"/>
    </source>
</evidence>
<protein>
    <submittedName>
        <fullName evidence="4">Indolepyruvate oxidoreductase subunit IorB</fullName>
    </submittedName>
</protein>
<gene>
    <name evidence="4" type="ORF">CRIB_542</name>
</gene>
<dbReference type="GO" id="GO:0016903">
    <property type="term" value="F:oxidoreductase activity, acting on the aldehyde or oxo group of donors"/>
    <property type="evidence" value="ECO:0007669"/>
    <property type="project" value="InterPro"/>
</dbReference>
<dbReference type="EMBL" id="LN555523">
    <property type="protein sequence ID" value="CED93297.1"/>
    <property type="molecule type" value="Genomic_DNA"/>
</dbReference>
<evidence type="ECO:0000313" key="4">
    <source>
        <dbReference type="EMBL" id="CED93297.1"/>
    </source>
</evidence>